<dbReference type="EC" id="2.1.1.72" evidence="2"/>
<evidence type="ECO:0000256" key="3">
    <source>
        <dbReference type="ARBA" id="ARBA00022603"/>
    </source>
</evidence>
<comment type="caution">
    <text evidence="7">The sequence shown here is derived from an EMBL/GenBank/DDBJ whole genome shotgun (WGS) entry which is preliminary data.</text>
</comment>
<dbReference type="Gene3D" id="1.10.1020.10">
    <property type="entry name" value="Adenine-specific Methyltransferase, Domain 2"/>
    <property type="match status" value="1"/>
</dbReference>
<dbReference type="InterPro" id="IPR029063">
    <property type="entry name" value="SAM-dependent_MTases_sf"/>
</dbReference>
<evidence type="ECO:0000313" key="7">
    <source>
        <dbReference type="EMBL" id="PSX07051.1"/>
    </source>
</evidence>
<evidence type="ECO:0000313" key="8">
    <source>
        <dbReference type="Proteomes" id="UP000240989"/>
    </source>
</evidence>
<dbReference type="PANTHER" id="PTHR30481:SF3">
    <property type="entry name" value="DNA ADENINE METHYLASE"/>
    <property type="match status" value="1"/>
</dbReference>
<dbReference type="RefSeq" id="WP_045152883.1">
    <property type="nucleotide sequence ID" value="NZ_JZSW01000007.1"/>
</dbReference>
<dbReference type="Gene3D" id="3.40.50.150">
    <property type="entry name" value="Vaccinia Virus protein VP39"/>
    <property type="match status" value="1"/>
</dbReference>
<keyword evidence="4" id="KW-0808">Transferase</keyword>
<dbReference type="EMBL" id="PYOU01000014">
    <property type="protein sequence ID" value="PSX07051.1"/>
    <property type="molecule type" value="Genomic_DNA"/>
</dbReference>
<evidence type="ECO:0000256" key="6">
    <source>
        <dbReference type="ARBA" id="ARBA00047942"/>
    </source>
</evidence>
<evidence type="ECO:0000256" key="1">
    <source>
        <dbReference type="ARBA" id="ARBA00006594"/>
    </source>
</evidence>
<comment type="similarity">
    <text evidence="1">Belongs to the N(4)/N(6)-methyltransferase family.</text>
</comment>
<sequence length="292" mass="33262">MMSLAKIKSPLKYAGNKGFLAQRLERLIIKEVDFKNDIVQEPFAGSLGFSLYFGFKHVIANDKSLPIANFWQHIKNGHIPPQFTDLTETNYYLTREKFKILTAKAEQVTLTNEDKKELSDLMLYINYASYNGLMRVSKKSGFNVPFGRPKSTMPLSKLALCRAASSLMGQWQITNDCFSTLNYDDAKLKYFDPPYAQQYTAYAGLFNDELQSKIITLNDSSNSKIIISNSIQDRSLLKSYQDAGYSLYTTPVRRRISCKSGDRKQATELVAFRGFTTRKIASYCSDLTKIRL</sequence>
<evidence type="ECO:0000256" key="4">
    <source>
        <dbReference type="ARBA" id="ARBA00022679"/>
    </source>
</evidence>
<keyword evidence="3" id="KW-0489">Methyltransferase</keyword>
<dbReference type="SUPFAM" id="SSF53335">
    <property type="entry name" value="S-adenosyl-L-methionine-dependent methyltransferases"/>
    <property type="match status" value="1"/>
</dbReference>
<comment type="catalytic activity">
    <reaction evidence="6">
        <text>a 2'-deoxyadenosine in DNA + S-adenosyl-L-methionine = an N(6)-methyl-2'-deoxyadenosine in DNA + S-adenosyl-L-homocysteine + H(+)</text>
        <dbReference type="Rhea" id="RHEA:15197"/>
        <dbReference type="Rhea" id="RHEA-COMP:12418"/>
        <dbReference type="Rhea" id="RHEA-COMP:12419"/>
        <dbReference type="ChEBI" id="CHEBI:15378"/>
        <dbReference type="ChEBI" id="CHEBI:57856"/>
        <dbReference type="ChEBI" id="CHEBI:59789"/>
        <dbReference type="ChEBI" id="CHEBI:90615"/>
        <dbReference type="ChEBI" id="CHEBI:90616"/>
        <dbReference type="EC" id="2.1.1.72"/>
    </reaction>
</comment>
<name>A0ABX5H1Q0_PHOAN</name>
<dbReference type="InterPro" id="IPR023095">
    <property type="entry name" value="Ade_MeTrfase_dom_2"/>
</dbReference>
<evidence type="ECO:0000256" key="5">
    <source>
        <dbReference type="ARBA" id="ARBA00022691"/>
    </source>
</evidence>
<keyword evidence="5" id="KW-0949">S-adenosyl-L-methionine</keyword>
<accession>A0ABX5H1Q0</accession>
<protein>
    <recommendedName>
        <fullName evidence="2">site-specific DNA-methyltransferase (adenine-specific)</fullName>
        <ecNumber evidence="2">2.1.1.72</ecNumber>
    </recommendedName>
</protein>
<dbReference type="InterPro" id="IPR012327">
    <property type="entry name" value="MeTrfase_D12"/>
</dbReference>
<organism evidence="7 8">
    <name type="scientific">Photobacterium angustum</name>
    <dbReference type="NCBI Taxonomy" id="661"/>
    <lineage>
        <taxon>Bacteria</taxon>
        <taxon>Pseudomonadati</taxon>
        <taxon>Pseudomonadota</taxon>
        <taxon>Gammaproteobacteria</taxon>
        <taxon>Vibrionales</taxon>
        <taxon>Vibrionaceae</taxon>
        <taxon>Photobacterium</taxon>
    </lineage>
</organism>
<reference evidence="7 8" key="1">
    <citation type="submission" date="2018-01" db="EMBL/GenBank/DDBJ databases">
        <title>Whole genome sequencing of Histamine producing bacteria.</title>
        <authorList>
            <person name="Butler K."/>
        </authorList>
    </citation>
    <scope>NUCLEOTIDE SEQUENCE [LARGE SCALE GENOMIC DNA]</scope>
    <source>
        <strain evidence="7 8">A6-1</strain>
    </source>
</reference>
<evidence type="ECO:0000256" key="2">
    <source>
        <dbReference type="ARBA" id="ARBA00011900"/>
    </source>
</evidence>
<proteinExistence type="inferred from homology"/>
<dbReference type="PANTHER" id="PTHR30481">
    <property type="entry name" value="DNA ADENINE METHYLASE"/>
    <property type="match status" value="1"/>
</dbReference>
<gene>
    <name evidence="7" type="ORF">C0W27_15900</name>
</gene>
<keyword evidence="8" id="KW-1185">Reference proteome</keyword>
<dbReference type="Proteomes" id="UP000240989">
    <property type="component" value="Unassembled WGS sequence"/>
</dbReference>
<dbReference type="Pfam" id="PF02086">
    <property type="entry name" value="MethyltransfD12"/>
    <property type="match status" value="1"/>
</dbReference>